<comment type="caution">
    <text evidence="2">The sequence shown here is derived from an EMBL/GenBank/DDBJ whole genome shotgun (WGS) entry which is preliminary data.</text>
</comment>
<accession>A0A4V3USC2</accession>
<proteinExistence type="predicted"/>
<keyword evidence="1" id="KW-0175">Coiled coil</keyword>
<evidence type="ECO:0000313" key="2">
    <source>
        <dbReference type="EMBL" id="THD06151.1"/>
    </source>
</evidence>
<protein>
    <submittedName>
        <fullName evidence="2">Uncharacterized protein</fullName>
    </submittedName>
</protein>
<gene>
    <name evidence="2" type="ORF">B1991_14505</name>
</gene>
<reference evidence="2 3" key="1">
    <citation type="submission" date="2017-02" db="EMBL/GenBank/DDBJ databases">
        <title>Whole genome sequencing of Rhodanobacter lindaniclasticus DSM 17932.</title>
        <authorList>
            <person name="Kumar S."/>
            <person name="Patil P."/>
            <person name="Patil P.B."/>
        </authorList>
    </citation>
    <scope>NUCLEOTIDE SEQUENCE [LARGE SCALE GENOMIC DNA]</scope>
    <source>
        <strain evidence="2 3">DSM 17932</strain>
    </source>
</reference>
<keyword evidence="3" id="KW-1185">Reference proteome</keyword>
<dbReference type="EMBL" id="MWIO01000045">
    <property type="protein sequence ID" value="THD06151.1"/>
    <property type="molecule type" value="Genomic_DNA"/>
</dbReference>
<dbReference type="AlphaFoldDB" id="A0A4V3USC2"/>
<evidence type="ECO:0000313" key="3">
    <source>
        <dbReference type="Proteomes" id="UP000306317"/>
    </source>
</evidence>
<evidence type="ECO:0000256" key="1">
    <source>
        <dbReference type="SAM" id="Coils"/>
    </source>
</evidence>
<sequence length="116" mass="13063">MCREVRVMSRHIHGFNESKGYCSETCPDVDSAFSDAWEEIKDMVAPRCEDEAERAIDMLCEKVKKVGTEKLREALCSAISDKMEAEGERDDLKRQVSDLESEIASLKDELSLAESA</sequence>
<name>A0A4V3USC2_9GAMM</name>
<feature type="coiled-coil region" evidence="1">
    <location>
        <begin position="82"/>
        <end position="116"/>
    </location>
</feature>
<organism evidence="2 3">
    <name type="scientific">Rhodanobacter lindaniclasticus</name>
    <dbReference type="NCBI Taxonomy" id="75310"/>
    <lineage>
        <taxon>Bacteria</taxon>
        <taxon>Pseudomonadati</taxon>
        <taxon>Pseudomonadota</taxon>
        <taxon>Gammaproteobacteria</taxon>
        <taxon>Lysobacterales</taxon>
        <taxon>Rhodanobacteraceae</taxon>
        <taxon>Rhodanobacter</taxon>
    </lineage>
</organism>
<dbReference type="Proteomes" id="UP000306317">
    <property type="component" value="Unassembled WGS sequence"/>
</dbReference>